<dbReference type="Pfam" id="PF08241">
    <property type="entry name" value="Methyltransf_11"/>
    <property type="match status" value="1"/>
</dbReference>
<keyword evidence="2" id="KW-0489">Methyltransferase</keyword>
<evidence type="ECO:0000259" key="4">
    <source>
        <dbReference type="Pfam" id="PF08241"/>
    </source>
</evidence>
<protein>
    <recommendedName>
        <fullName evidence="4">Methyltransferase type 11 domain-containing protein</fullName>
    </recommendedName>
</protein>
<evidence type="ECO:0000313" key="6">
    <source>
        <dbReference type="Proteomes" id="UP001156664"/>
    </source>
</evidence>
<accession>A0ABQ5YMS3</accession>
<dbReference type="SUPFAM" id="SSF53335">
    <property type="entry name" value="S-adenosyl-L-methionine-dependent methyltransferases"/>
    <property type="match status" value="1"/>
</dbReference>
<dbReference type="EMBL" id="BSOJ01000006">
    <property type="protein sequence ID" value="GLR25231.1"/>
    <property type="molecule type" value="Genomic_DNA"/>
</dbReference>
<gene>
    <name evidence="5" type="ORF">GCM10007875_03190</name>
</gene>
<comment type="caution">
    <text evidence="5">The sequence shown here is derived from an EMBL/GenBank/DDBJ whole genome shotgun (WGS) entry which is preliminary data.</text>
</comment>
<evidence type="ECO:0000256" key="1">
    <source>
        <dbReference type="ARBA" id="ARBA00008361"/>
    </source>
</evidence>
<evidence type="ECO:0000256" key="2">
    <source>
        <dbReference type="ARBA" id="ARBA00022603"/>
    </source>
</evidence>
<evidence type="ECO:0000313" key="5">
    <source>
        <dbReference type="EMBL" id="GLR25231.1"/>
    </source>
</evidence>
<keyword evidence="6" id="KW-1185">Reference proteome</keyword>
<dbReference type="Proteomes" id="UP001156664">
    <property type="component" value="Unassembled WGS sequence"/>
</dbReference>
<evidence type="ECO:0000256" key="3">
    <source>
        <dbReference type="ARBA" id="ARBA00022679"/>
    </source>
</evidence>
<organism evidence="5 6">
    <name type="scientific">Limnobacter litoralis</name>
    <dbReference type="NCBI Taxonomy" id="481366"/>
    <lineage>
        <taxon>Bacteria</taxon>
        <taxon>Pseudomonadati</taxon>
        <taxon>Pseudomonadota</taxon>
        <taxon>Betaproteobacteria</taxon>
        <taxon>Burkholderiales</taxon>
        <taxon>Burkholderiaceae</taxon>
        <taxon>Limnobacter</taxon>
    </lineage>
</organism>
<dbReference type="PANTHER" id="PTHR44942">
    <property type="entry name" value="METHYLTRANSF_11 DOMAIN-CONTAINING PROTEIN"/>
    <property type="match status" value="1"/>
</dbReference>
<keyword evidence="3" id="KW-0808">Transferase</keyword>
<proteinExistence type="inferred from homology"/>
<dbReference type="InterPro" id="IPR013216">
    <property type="entry name" value="Methyltransf_11"/>
</dbReference>
<reference evidence="6" key="1">
    <citation type="journal article" date="2019" name="Int. J. Syst. Evol. Microbiol.">
        <title>The Global Catalogue of Microorganisms (GCM) 10K type strain sequencing project: providing services to taxonomists for standard genome sequencing and annotation.</title>
        <authorList>
            <consortium name="The Broad Institute Genomics Platform"/>
            <consortium name="The Broad Institute Genome Sequencing Center for Infectious Disease"/>
            <person name="Wu L."/>
            <person name="Ma J."/>
        </authorList>
    </citation>
    <scope>NUCLEOTIDE SEQUENCE [LARGE SCALE GENOMIC DNA]</scope>
    <source>
        <strain evidence="6">NBRC 105857</strain>
    </source>
</reference>
<name>A0ABQ5YMS3_9BURK</name>
<dbReference type="InterPro" id="IPR051052">
    <property type="entry name" value="Diverse_substrate_MTase"/>
</dbReference>
<dbReference type="RefSeq" id="WP_284279567.1">
    <property type="nucleotide sequence ID" value="NZ_BSOJ01000006.1"/>
</dbReference>
<comment type="similarity">
    <text evidence="1">Belongs to the methyltransferase superfamily.</text>
</comment>
<dbReference type="CDD" id="cd02440">
    <property type="entry name" value="AdoMet_MTases"/>
    <property type="match status" value="1"/>
</dbReference>
<dbReference type="InterPro" id="IPR029063">
    <property type="entry name" value="SAM-dependent_MTases_sf"/>
</dbReference>
<sequence>MNEAPKNWFDQGGQHYAHFRPEYPAELATWLAGLVPDLDLAVDVGCGTGQFTTLLAKSFKQVLGIDPSQSQIAHATPLANVSYLCAPAEQLPVDDRCASLITAAQAAHWFQLPAFYDEVRRIAKPGAVLALITYGVLTLEAALNARFQQFYTDEIGPHWPPERALVDSGYATLPFPFDEQQAPALHIQHEWTLPQFLGYVSTWSAIRAAREAQGDAILTRFADDLAHAWGDPSTVRPVRWPIHLRLGTL</sequence>
<dbReference type="Gene3D" id="3.40.50.150">
    <property type="entry name" value="Vaccinia Virus protein VP39"/>
    <property type="match status" value="1"/>
</dbReference>
<dbReference type="PANTHER" id="PTHR44942:SF4">
    <property type="entry name" value="METHYLTRANSFERASE TYPE 11 DOMAIN-CONTAINING PROTEIN"/>
    <property type="match status" value="1"/>
</dbReference>
<feature type="domain" description="Methyltransferase type 11" evidence="4">
    <location>
        <begin position="42"/>
        <end position="130"/>
    </location>
</feature>